<dbReference type="InterPro" id="IPR036612">
    <property type="entry name" value="KH_dom_type_1_sf"/>
</dbReference>
<dbReference type="PROSITE" id="PS50084">
    <property type="entry name" value="KH_TYPE_1"/>
    <property type="match status" value="5"/>
</dbReference>
<dbReference type="RefSeq" id="XP_022146604.1">
    <property type="nucleotide sequence ID" value="XM_022290912.1"/>
</dbReference>
<reference evidence="6" key="1">
    <citation type="submission" date="2025-08" db="UniProtKB">
        <authorList>
            <consortium name="RefSeq"/>
        </authorList>
    </citation>
    <scope>IDENTIFICATION</scope>
    <source>
        <strain evidence="6">OHB3-1</strain>
    </source>
</reference>
<feature type="domain" description="K Homology" evidence="4">
    <location>
        <begin position="386"/>
        <end position="460"/>
    </location>
</feature>
<name>A0A6J1CYK2_MOMCH</name>
<organism evidence="5 6">
    <name type="scientific">Momordica charantia</name>
    <name type="common">Bitter gourd</name>
    <name type="synonym">Balsam pear</name>
    <dbReference type="NCBI Taxonomy" id="3673"/>
    <lineage>
        <taxon>Eukaryota</taxon>
        <taxon>Viridiplantae</taxon>
        <taxon>Streptophyta</taxon>
        <taxon>Embryophyta</taxon>
        <taxon>Tracheophyta</taxon>
        <taxon>Spermatophyta</taxon>
        <taxon>Magnoliopsida</taxon>
        <taxon>eudicotyledons</taxon>
        <taxon>Gunneridae</taxon>
        <taxon>Pentapetalae</taxon>
        <taxon>rosids</taxon>
        <taxon>fabids</taxon>
        <taxon>Cucurbitales</taxon>
        <taxon>Cucurbitaceae</taxon>
        <taxon>Momordiceae</taxon>
        <taxon>Momordica</taxon>
    </lineage>
</organism>
<evidence type="ECO:0000313" key="6">
    <source>
        <dbReference type="RefSeq" id="XP_022146604.1"/>
    </source>
</evidence>
<feature type="domain" description="K Homology" evidence="4">
    <location>
        <begin position="305"/>
        <end position="378"/>
    </location>
</feature>
<feature type="region of interest" description="Disordered" evidence="3">
    <location>
        <begin position="1"/>
        <end position="25"/>
    </location>
</feature>
<protein>
    <submittedName>
        <fullName evidence="6">KH domain-containing protein At4g18375-like</fullName>
    </submittedName>
</protein>
<dbReference type="KEGG" id="mcha:111015766"/>
<dbReference type="SUPFAM" id="SSF54791">
    <property type="entry name" value="Eukaryotic type KH-domain (KH-domain type I)"/>
    <property type="match status" value="5"/>
</dbReference>
<dbReference type="GeneID" id="111015766"/>
<feature type="domain" description="K Homology" evidence="4">
    <location>
        <begin position="137"/>
        <end position="215"/>
    </location>
</feature>
<dbReference type="InterPro" id="IPR004087">
    <property type="entry name" value="KH_dom"/>
</dbReference>
<dbReference type="Proteomes" id="UP000504603">
    <property type="component" value="Unplaced"/>
</dbReference>
<feature type="compositionally biased region" description="Basic and acidic residues" evidence="3">
    <location>
        <begin position="9"/>
        <end position="18"/>
    </location>
</feature>
<dbReference type="Gene3D" id="3.30.1370.10">
    <property type="entry name" value="K Homology domain, type 1"/>
    <property type="match status" value="5"/>
</dbReference>
<feature type="domain" description="K Homology" evidence="4">
    <location>
        <begin position="551"/>
        <end position="621"/>
    </location>
</feature>
<evidence type="ECO:0000313" key="5">
    <source>
        <dbReference type="Proteomes" id="UP000504603"/>
    </source>
</evidence>
<keyword evidence="2" id="KW-0694">RNA-binding</keyword>
<evidence type="ECO:0000256" key="1">
    <source>
        <dbReference type="ARBA" id="ARBA00022737"/>
    </source>
</evidence>
<dbReference type="AlphaFoldDB" id="A0A6J1CYK2"/>
<dbReference type="GO" id="GO:0003723">
    <property type="term" value="F:RNA binding"/>
    <property type="evidence" value="ECO:0007669"/>
    <property type="project" value="UniProtKB-UniRule"/>
</dbReference>
<sequence length="623" mass="66704">MVIGKRPYGHRDNNGDNKSHKRRMSDKDDWVSDELVVYRILCPDEVIGSVIGKSGKVINSIRQETRAKIKVVDPFPGAKDRVITIFSFVKDKEEVEIDDEFNDREPLCAAQDALLKVHAAIANAVASAGDLDMKQKDKEQCQILVPSSQSANVIGKAGSTIKKLRSKTRTSIKISAKDATDPIHSCAMEFDNFVVLSGEPEGVRWALFAISSIMYKFPPREEIPLDTNVNEAPPSIIIPSDVPLYSAGGLYPSADPILPPRSIPPMLGPPHVQDLHDYSDTGNTWPLYSSALPVVSGIGGQPPSEELVVRVLCPFDNIGRVIGKGGGTIKSIRQASGARVEVDDSKRDCDECLITITSFESLDDLKSMAVETVLLLQEKINDDEGGTVIMRLLVPSKVIGCIIGKSGSIIHEIRKTTRADIRISKGDKIKCAAANDELVELSGKVGSVRDALVQIVLRLRDDALKERDVGHNPGVGTDSMYTSGSNFSMPSVLPSVSPGAPIGYDQRAESGSGLGVLSSSSLYGYGSLSMGDNGYGSISSYSSKLYGGLPPPSALEMLIPANAAGKVIGKGGANIANIRKISGASIEISDSRSSRGDRIALISGTSEQKRTAENLIQAFIMAT</sequence>
<evidence type="ECO:0000256" key="3">
    <source>
        <dbReference type="SAM" id="MobiDB-lite"/>
    </source>
</evidence>
<keyword evidence="1" id="KW-0677">Repeat</keyword>
<keyword evidence="5" id="KW-1185">Reference proteome</keyword>
<dbReference type="CDD" id="cd22459">
    <property type="entry name" value="KH-I_PEPPER_rpt1_like"/>
    <property type="match status" value="2"/>
</dbReference>
<gene>
    <name evidence="6" type="primary">LOC111015766</name>
</gene>
<feature type="domain" description="K Homology" evidence="4">
    <location>
        <begin position="34"/>
        <end position="105"/>
    </location>
</feature>
<evidence type="ECO:0000256" key="2">
    <source>
        <dbReference type="PROSITE-ProRule" id="PRU00117"/>
    </source>
</evidence>
<evidence type="ECO:0000259" key="4">
    <source>
        <dbReference type="SMART" id="SM00322"/>
    </source>
</evidence>
<dbReference type="SMART" id="SM00322">
    <property type="entry name" value="KH"/>
    <property type="match status" value="5"/>
</dbReference>
<dbReference type="InterPro" id="IPR004088">
    <property type="entry name" value="KH_dom_type_1"/>
</dbReference>
<dbReference type="Pfam" id="PF00013">
    <property type="entry name" value="KH_1"/>
    <property type="match status" value="5"/>
</dbReference>
<accession>A0A6J1CYK2</accession>
<dbReference type="CDD" id="cd22462">
    <property type="entry name" value="KH-I_HEN4_like_rpt5"/>
    <property type="match status" value="1"/>
</dbReference>
<dbReference type="PANTHER" id="PTHR10288">
    <property type="entry name" value="KH DOMAIN CONTAINING RNA BINDING PROTEIN"/>
    <property type="match status" value="1"/>
</dbReference>
<dbReference type="OrthoDB" id="752362at2759"/>
<dbReference type="CDD" id="cd22460">
    <property type="entry name" value="KH-I_PEPPER_rpt2_like"/>
    <property type="match status" value="1"/>
</dbReference>
<proteinExistence type="predicted"/>